<gene>
    <name evidence="1" type="ORF">DU478_19895</name>
</gene>
<reference evidence="1 2" key="1">
    <citation type="submission" date="2018-07" db="EMBL/GenBank/DDBJ databases">
        <title>Thalassococcus profundi sp. nov., a marine bacterium isolated from deep seawater of Okinawa Trough.</title>
        <authorList>
            <person name="Yu M."/>
        </authorList>
    </citation>
    <scope>NUCLEOTIDE SEQUENCE [LARGE SCALE GENOMIC DNA]</scope>
    <source>
        <strain evidence="1 2">WRAS1</strain>
    </source>
</reference>
<dbReference type="Proteomes" id="UP000253977">
    <property type="component" value="Unassembled WGS sequence"/>
</dbReference>
<name>A0A369TGU1_9RHOB</name>
<evidence type="ECO:0000313" key="1">
    <source>
        <dbReference type="EMBL" id="RDD64523.1"/>
    </source>
</evidence>
<accession>A0A369TGU1</accession>
<protein>
    <submittedName>
        <fullName evidence="1">Excinuclease ABC subunit B</fullName>
    </submittedName>
</protein>
<sequence>MIRSFSLCALLALGACATPREQCESDAAAPYRAALSEQADNARDLARGYVFKTRFEERVRRRACPIPGGGFYPCFERDLQPVTRKAPIDAPALRARQAELARILPQLRKTAGRDVAQCRALYPVEEAG</sequence>
<dbReference type="RefSeq" id="WP_114512635.1">
    <property type="nucleotide sequence ID" value="NZ_QPMK01000021.1"/>
</dbReference>
<comment type="caution">
    <text evidence="1">The sequence shown here is derived from an EMBL/GenBank/DDBJ whole genome shotgun (WGS) entry which is preliminary data.</text>
</comment>
<evidence type="ECO:0000313" key="2">
    <source>
        <dbReference type="Proteomes" id="UP000253977"/>
    </source>
</evidence>
<dbReference type="EMBL" id="QPMK01000021">
    <property type="protein sequence ID" value="RDD64523.1"/>
    <property type="molecule type" value="Genomic_DNA"/>
</dbReference>
<dbReference type="OrthoDB" id="7875456at2"/>
<dbReference type="PROSITE" id="PS51257">
    <property type="entry name" value="PROKAR_LIPOPROTEIN"/>
    <property type="match status" value="1"/>
</dbReference>
<proteinExistence type="predicted"/>
<organism evidence="1 2">
    <name type="scientific">Thalassococcus profundi</name>
    <dbReference type="NCBI Taxonomy" id="2282382"/>
    <lineage>
        <taxon>Bacteria</taxon>
        <taxon>Pseudomonadati</taxon>
        <taxon>Pseudomonadota</taxon>
        <taxon>Alphaproteobacteria</taxon>
        <taxon>Rhodobacterales</taxon>
        <taxon>Roseobacteraceae</taxon>
        <taxon>Thalassococcus</taxon>
    </lineage>
</organism>
<dbReference type="AlphaFoldDB" id="A0A369TGU1"/>
<keyword evidence="2" id="KW-1185">Reference proteome</keyword>